<accession>A0A7M5V1W8</accession>
<feature type="domain" description="C2H2-type" evidence="10">
    <location>
        <begin position="28"/>
        <end position="57"/>
    </location>
</feature>
<evidence type="ECO:0000313" key="11">
    <source>
        <dbReference type="EnsemblMetazoa" id="CLYHEMP002030.1"/>
    </source>
</evidence>
<dbReference type="PANTHER" id="PTHR10656:SF42">
    <property type="entry name" value="CYCLIC GMP-AMP SYNTHASE-LIKE PROTEIN-RELATED"/>
    <property type="match status" value="1"/>
</dbReference>
<keyword evidence="9" id="KW-0862">Zinc</keyword>
<dbReference type="PROSITE" id="PS00028">
    <property type="entry name" value="ZINC_FINGER_C2H2_1"/>
    <property type="match status" value="1"/>
</dbReference>
<dbReference type="GeneID" id="136823817"/>
<evidence type="ECO:0000256" key="9">
    <source>
        <dbReference type="PROSITE-ProRule" id="PRU00042"/>
    </source>
</evidence>
<evidence type="ECO:0000256" key="2">
    <source>
        <dbReference type="ARBA" id="ARBA00008307"/>
    </source>
</evidence>
<dbReference type="AlphaFoldDB" id="A0A7M5V1W8"/>
<comment type="cofactor">
    <cofactor evidence="1">
        <name>Mg(2+)</name>
        <dbReference type="ChEBI" id="CHEBI:18420"/>
    </cofactor>
</comment>
<dbReference type="SMART" id="SM01265">
    <property type="entry name" value="Mab-21"/>
    <property type="match status" value="1"/>
</dbReference>
<keyword evidence="12" id="KW-1185">Reference proteome</keyword>
<keyword evidence="5" id="KW-0479">Metal-binding</keyword>
<evidence type="ECO:0000259" key="10">
    <source>
        <dbReference type="PROSITE" id="PS50157"/>
    </source>
</evidence>
<dbReference type="InterPro" id="IPR024810">
    <property type="entry name" value="MAB21L/cGLR"/>
</dbReference>
<name>A0A7M5V1W8_9CNID</name>
<evidence type="ECO:0000256" key="8">
    <source>
        <dbReference type="ARBA" id="ARBA00022842"/>
    </source>
</evidence>
<dbReference type="PROSITE" id="PS50157">
    <property type="entry name" value="ZINC_FINGER_C2H2_2"/>
    <property type="match status" value="1"/>
</dbReference>
<evidence type="ECO:0000313" key="12">
    <source>
        <dbReference type="Proteomes" id="UP000594262"/>
    </source>
</evidence>
<evidence type="ECO:0000256" key="7">
    <source>
        <dbReference type="ARBA" id="ARBA00022840"/>
    </source>
</evidence>
<keyword evidence="6" id="KW-0547">Nucleotide-binding</keyword>
<dbReference type="GO" id="GO:0005524">
    <property type="term" value="F:ATP binding"/>
    <property type="evidence" value="ECO:0007669"/>
    <property type="project" value="UniProtKB-KW"/>
</dbReference>
<keyword evidence="8" id="KW-0460">Magnesium</keyword>
<evidence type="ECO:0000256" key="3">
    <source>
        <dbReference type="ARBA" id="ARBA00022679"/>
    </source>
</evidence>
<dbReference type="RefSeq" id="XP_066936090.1">
    <property type="nucleotide sequence ID" value="XM_067079989.1"/>
</dbReference>
<dbReference type="EnsemblMetazoa" id="CLYHEMT002030.1">
    <property type="protein sequence ID" value="CLYHEMP002030.1"/>
    <property type="gene ID" value="CLYHEMG002030"/>
</dbReference>
<keyword evidence="9" id="KW-0863">Zinc-finger</keyword>
<evidence type="ECO:0000256" key="4">
    <source>
        <dbReference type="ARBA" id="ARBA00022695"/>
    </source>
</evidence>
<proteinExistence type="inferred from homology"/>
<evidence type="ECO:0000256" key="5">
    <source>
        <dbReference type="ARBA" id="ARBA00022723"/>
    </source>
</evidence>
<keyword evidence="7" id="KW-0067">ATP-binding</keyword>
<dbReference type="SMART" id="SM00355">
    <property type="entry name" value="ZnF_C2H2"/>
    <property type="match status" value="2"/>
</dbReference>
<sequence length="450" mass="52621">MGFSCPYCHQVYYNQQSLDQHLKEYLFYPCLTCAEEFSSLRQLEQHCDAVIHRSPPVDPETRDEKLQLYLQEAFYKEKVIVTRTDRRKARKLVQGLLGKIMEDVTEQPNGDLYSKKIQAAGSTSTQTKIIVADEFDFNVVLTQKFSRFKHHEELVDYDLVKHSFIKLDKHIRMERVWDDDEYASIVIPNGYTAPKHFNNSPWSIKNLSHNHQLIPRWVQEDLYAKIQNSLQEEHYGAKIRLKCVPNGPAITMFVNHTDVDHEISIDLSACIETDLPVGIYGWPRSGTLRVLSTPQIKKIEEAGIILVPKHERFWYISFSKAVTSLMQFIDGADECRRTCHKILKKDFKTWQSQTGSAGLKGISTYLFKHHLFWMNESKQHMGKTYWKNRYIGDCYMDMLESLEKKCRARNLPNYFNTKENILANKDINVLNKLAGYCKERRLQLLHIKMG</sequence>
<dbReference type="InterPro" id="IPR013087">
    <property type="entry name" value="Znf_C2H2_type"/>
</dbReference>
<dbReference type="GO" id="GO:0016779">
    <property type="term" value="F:nucleotidyltransferase activity"/>
    <property type="evidence" value="ECO:0007669"/>
    <property type="project" value="UniProtKB-KW"/>
</dbReference>
<protein>
    <recommendedName>
        <fullName evidence="10">C2H2-type domain-containing protein</fullName>
    </recommendedName>
</protein>
<dbReference type="InterPro" id="IPR046906">
    <property type="entry name" value="Mab-21_HhH/H2TH-like"/>
</dbReference>
<evidence type="ECO:0000256" key="6">
    <source>
        <dbReference type="ARBA" id="ARBA00022741"/>
    </source>
</evidence>
<dbReference type="Gene3D" id="1.10.1410.40">
    <property type="match status" value="1"/>
</dbReference>
<dbReference type="PANTHER" id="PTHR10656">
    <property type="entry name" value="CELL FATE DETERMINING PROTEIN MAB21-RELATED"/>
    <property type="match status" value="1"/>
</dbReference>
<organism evidence="11 12">
    <name type="scientific">Clytia hemisphaerica</name>
    <dbReference type="NCBI Taxonomy" id="252671"/>
    <lineage>
        <taxon>Eukaryota</taxon>
        <taxon>Metazoa</taxon>
        <taxon>Cnidaria</taxon>
        <taxon>Hydrozoa</taxon>
        <taxon>Hydroidolina</taxon>
        <taxon>Leptothecata</taxon>
        <taxon>Obeliida</taxon>
        <taxon>Clytiidae</taxon>
        <taxon>Clytia</taxon>
    </lineage>
</organism>
<dbReference type="GO" id="GO:0008270">
    <property type="term" value="F:zinc ion binding"/>
    <property type="evidence" value="ECO:0007669"/>
    <property type="project" value="UniProtKB-KW"/>
</dbReference>
<keyword evidence="4" id="KW-0548">Nucleotidyltransferase</keyword>
<keyword evidence="3" id="KW-0808">Transferase</keyword>
<reference evidence="11" key="1">
    <citation type="submission" date="2021-01" db="UniProtKB">
        <authorList>
            <consortium name="EnsemblMetazoa"/>
        </authorList>
    </citation>
    <scope>IDENTIFICATION</scope>
</reference>
<dbReference type="Pfam" id="PF20266">
    <property type="entry name" value="Mab-21_C"/>
    <property type="match status" value="1"/>
</dbReference>
<dbReference type="Pfam" id="PF03281">
    <property type="entry name" value="Mab-21"/>
    <property type="match status" value="1"/>
</dbReference>
<comment type="similarity">
    <text evidence="2">Belongs to the mab-21 family.</text>
</comment>
<evidence type="ECO:0000256" key="1">
    <source>
        <dbReference type="ARBA" id="ARBA00001946"/>
    </source>
</evidence>
<dbReference type="Gene3D" id="3.30.460.90">
    <property type="match status" value="1"/>
</dbReference>
<dbReference type="Proteomes" id="UP000594262">
    <property type="component" value="Unplaced"/>
</dbReference>
<dbReference type="OrthoDB" id="6054650at2759"/>
<dbReference type="InterPro" id="IPR046903">
    <property type="entry name" value="Mab-21-like_nuc_Trfase"/>
</dbReference>